<gene>
    <name evidence="2" type="ORF">J2793_000040</name>
</gene>
<protein>
    <submittedName>
        <fullName evidence="2">Uncharacterized protein</fullName>
    </submittedName>
</protein>
<feature type="region of interest" description="Disordered" evidence="1">
    <location>
        <begin position="1"/>
        <end position="57"/>
    </location>
</feature>
<feature type="compositionally biased region" description="Polar residues" evidence="1">
    <location>
        <begin position="41"/>
        <end position="57"/>
    </location>
</feature>
<accession>A0AB73I3N7</accession>
<evidence type="ECO:0000256" key="1">
    <source>
        <dbReference type="SAM" id="MobiDB-lite"/>
    </source>
</evidence>
<proteinExistence type="predicted"/>
<dbReference type="EMBL" id="JAURTK010000001">
    <property type="protein sequence ID" value="MDP9644618.1"/>
    <property type="molecule type" value="Genomic_DNA"/>
</dbReference>
<name>A0AB73I3N7_9BURK</name>
<dbReference type="AlphaFoldDB" id="A0AB73I3N7"/>
<dbReference type="Proteomes" id="UP001229486">
    <property type="component" value="Unassembled WGS sequence"/>
</dbReference>
<feature type="compositionally biased region" description="Pro residues" evidence="1">
    <location>
        <begin position="19"/>
        <end position="36"/>
    </location>
</feature>
<reference evidence="2" key="1">
    <citation type="submission" date="2023-07" db="EMBL/GenBank/DDBJ databases">
        <title>Sorghum-associated microbial communities from plants grown in Nebraska, USA.</title>
        <authorList>
            <person name="Schachtman D."/>
        </authorList>
    </citation>
    <scope>NUCLEOTIDE SEQUENCE</scope>
    <source>
        <strain evidence="2">DS1061</strain>
    </source>
</reference>
<sequence>MDAHSTIGRLAGQTCAAPPIEPATPTPPHRTSPPPLDFKRNNPQPKPTSSPSHKPFR</sequence>
<evidence type="ECO:0000313" key="3">
    <source>
        <dbReference type="Proteomes" id="UP001229486"/>
    </source>
</evidence>
<evidence type="ECO:0000313" key="2">
    <source>
        <dbReference type="EMBL" id="MDP9644618.1"/>
    </source>
</evidence>
<comment type="caution">
    <text evidence="2">The sequence shown here is derived from an EMBL/GenBank/DDBJ whole genome shotgun (WGS) entry which is preliminary data.</text>
</comment>
<organism evidence="2 3">
    <name type="scientific">Paraburkholderia caledonica</name>
    <dbReference type="NCBI Taxonomy" id="134536"/>
    <lineage>
        <taxon>Bacteria</taxon>
        <taxon>Pseudomonadati</taxon>
        <taxon>Pseudomonadota</taxon>
        <taxon>Betaproteobacteria</taxon>
        <taxon>Burkholderiales</taxon>
        <taxon>Burkholderiaceae</taxon>
        <taxon>Paraburkholderia</taxon>
    </lineage>
</organism>